<proteinExistence type="predicted"/>
<name>A0A9X3IV21_9BACT</name>
<keyword evidence="2" id="KW-0812">Transmembrane</keyword>
<feature type="region of interest" description="Disordered" evidence="1">
    <location>
        <begin position="23"/>
        <end position="53"/>
    </location>
</feature>
<dbReference type="AlphaFoldDB" id="A0A9X3IV21"/>
<gene>
    <name evidence="3" type="ORF">OV079_02470</name>
</gene>
<evidence type="ECO:0000256" key="1">
    <source>
        <dbReference type="SAM" id="MobiDB-lite"/>
    </source>
</evidence>
<comment type="caution">
    <text evidence="3">The sequence shown here is derived from an EMBL/GenBank/DDBJ whole genome shotgun (WGS) entry which is preliminary data.</text>
</comment>
<keyword evidence="2" id="KW-0472">Membrane</keyword>
<keyword evidence="2" id="KW-1133">Transmembrane helix</keyword>
<sequence length="106" mass="10723">MTITKSIGPQGWVIMLGNTSGQAPVDTGAGAASDASAEAPASPTPADNVPASQAPAVPSVSAWQQQAILAAGVVVVVVGGVAIYSLGQNRSRRELEAILKEQEERT</sequence>
<keyword evidence="4" id="KW-1185">Reference proteome</keyword>
<accession>A0A9X3IV21</accession>
<dbReference type="EMBL" id="JAPNKE010000002">
    <property type="protein sequence ID" value="MCY1004450.1"/>
    <property type="molecule type" value="Genomic_DNA"/>
</dbReference>
<evidence type="ECO:0000256" key="2">
    <source>
        <dbReference type="SAM" id="Phobius"/>
    </source>
</evidence>
<dbReference type="RefSeq" id="WP_267765997.1">
    <property type="nucleotide sequence ID" value="NZ_JAPNKE010000002.1"/>
</dbReference>
<dbReference type="Proteomes" id="UP001150924">
    <property type="component" value="Unassembled WGS sequence"/>
</dbReference>
<evidence type="ECO:0000313" key="4">
    <source>
        <dbReference type="Proteomes" id="UP001150924"/>
    </source>
</evidence>
<reference evidence="3" key="1">
    <citation type="submission" date="2022-11" db="EMBL/GenBank/DDBJ databases">
        <title>Minimal conservation of predation-associated metabolite biosynthetic gene clusters underscores biosynthetic potential of Myxococcota including descriptions for ten novel species: Archangium lansinium sp. nov., Myxococcus landrumus sp. nov., Nannocystis bai.</title>
        <authorList>
            <person name="Ahearne A."/>
            <person name="Stevens C."/>
            <person name="Phillips K."/>
        </authorList>
    </citation>
    <scope>NUCLEOTIDE SEQUENCE</scope>
    <source>
        <strain evidence="3">Na p29</strain>
    </source>
</reference>
<organism evidence="3 4">
    <name type="scientific">Nannocystis pusilla</name>
    <dbReference type="NCBI Taxonomy" id="889268"/>
    <lineage>
        <taxon>Bacteria</taxon>
        <taxon>Pseudomonadati</taxon>
        <taxon>Myxococcota</taxon>
        <taxon>Polyangia</taxon>
        <taxon>Nannocystales</taxon>
        <taxon>Nannocystaceae</taxon>
        <taxon>Nannocystis</taxon>
    </lineage>
</organism>
<protein>
    <submittedName>
        <fullName evidence="3">Uncharacterized protein</fullName>
    </submittedName>
</protein>
<feature type="compositionally biased region" description="Low complexity" evidence="1">
    <location>
        <begin position="26"/>
        <end position="53"/>
    </location>
</feature>
<evidence type="ECO:0000313" key="3">
    <source>
        <dbReference type="EMBL" id="MCY1004450.1"/>
    </source>
</evidence>
<feature type="transmembrane region" description="Helical" evidence="2">
    <location>
        <begin position="67"/>
        <end position="86"/>
    </location>
</feature>